<name>A0A919ER40_STRFL</name>
<organism evidence="1 2">
    <name type="scientific">Streptomyces filamentosus</name>
    <name type="common">Streptomyces roseosporus</name>
    <dbReference type="NCBI Taxonomy" id="67294"/>
    <lineage>
        <taxon>Bacteria</taxon>
        <taxon>Bacillati</taxon>
        <taxon>Actinomycetota</taxon>
        <taxon>Actinomycetes</taxon>
        <taxon>Kitasatosporales</taxon>
        <taxon>Streptomycetaceae</taxon>
        <taxon>Streptomyces</taxon>
    </lineage>
</organism>
<evidence type="ECO:0000313" key="1">
    <source>
        <dbReference type="EMBL" id="GHG15337.1"/>
    </source>
</evidence>
<dbReference type="EMBL" id="BNBE01000003">
    <property type="protein sequence ID" value="GHG15337.1"/>
    <property type="molecule type" value="Genomic_DNA"/>
</dbReference>
<keyword evidence="2" id="KW-1185">Reference proteome</keyword>
<proteinExistence type="predicted"/>
<dbReference type="Proteomes" id="UP000632849">
    <property type="component" value="Unassembled WGS sequence"/>
</dbReference>
<accession>A0A919ER40</accession>
<gene>
    <name evidence="1" type="ORF">GCM10017667_56100</name>
</gene>
<sequence>MGDQRIDISLRGELRTLLDTAAAMVDVWPELGDDHDREACDDYACELVGAALAVARAITGSQP</sequence>
<reference evidence="1" key="1">
    <citation type="journal article" date="2014" name="Int. J. Syst. Evol. Microbiol.">
        <title>Complete genome sequence of Corynebacterium casei LMG S-19264T (=DSM 44701T), isolated from a smear-ripened cheese.</title>
        <authorList>
            <consortium name="US DOE Joint Genome Institute (JGI-PGF)"/>
            <person name="Walter F."/>
            <person name="Albersmeier A."/>
            <person name="Kalinowski J."/>
            <person name="Ruckert C."/>
        </authorList>
    </citation>
    <scope>NUCLEOTIDE SEQUENCE</scope>
    <source>
        <strain evidence="1">JCM 4122</strain>
    </source>
</reference>
<protein>
    <submittedName>
        <fullName evidence="1">Uncharacterized protein</fullName>
    </submittedName>
</protein>
<comment type="caution">
    <text evidence="1">The sequence shown here is derived from an EMBL/GenBank/DDBJ whole genome shotgun (WGS) entry which is preliminary data.</text>
</comment>
<reference evidence="1" key="2">
    <citation type="submission" date="2020-09" db="EMBL/GenBank/DDBJ databases">
        <authorList>
            <person name="Sun Q."/>
            <person name="Ohkuma M."/>
        </authorList>
    </citation>
    <scope>NUCLEOTIDE SEQUENCE</scope>
    <source>
        <strain evidence="1">JCM 4122</strain>
    </source>
</reference>
<evidence type="ECO:0000313" key="2">
    <source>
        <dbReference type="Proteomes" id="UP000632849"/>
    </source>
</evidence>
<dbReference type="AlphaFoldDB" id="A0A919ER40"/>